<feature type="transmembrane region" description="Helical" evidence="7">
    <location>
        <begin position="255"/>
        <end position="272"/>
    </location>
</feature>
<keyword evidence="5 7" id="KW-1133">Transmembrane helix</keyword>
<organism evidence="8 9">
    <name type="scientific">Photobacterium damselae subsp. damselae</name>
    <name type="common">Listonella damsela</name>
    <dbReference type="NCBI Taxonomy" id="85581"/>
    <lineage>
        <taxon>Bacteria</taxon>
        <taxon>Pseudomonadati</taxon>
        <taxon>Pseudomonadota</taxon>
        <taxon>Gammaproteobacteria</taxon>
        <taxon>Vibrionales</taxon>
        <taxon>Vibrionaceae</taxon>
        <taxon>Photobacterium</taxon>
    </lineage>
</organism>
<comment type="similarity">
    <text evidence="2">Belongs to the polysaccharide synthase family.</text>
</comment>
<evidence type="ECO:0000256" key="5">
    <source>
        <dbReference type="ARBA" id="ARBA00022989"/>
    </source>
</evidence>
<evidence type="ECO:0000256" key="3">
    <source>
        <dbReference type="ARBA" id="ARBA00022475"/>
    </source>
</evidence>
<feature type="transmembrane region" description="Helical" evidence="7">
    <location>
        <begin position="119"/>
        <end position="138"/>
    </location>
</feature>
<dbReference type="PANTHER" id="PTHR30250:SF10">
    <property type="entry name" value="LIPOPOLYSACCHARIDE BIOSYNTHESIS PROTEIN WZXC"/>
    <property type="match status" value="1"/>
</dbReference>
<feature type="transmembrane region" description="Helical" evidence="7">
    <location>
        <begin position="226"/>
        <end position="243"/>
    </location>
</feature>
<evidence type="ECO:0000313" key="9">
    <source>
        <dbReference type="Proteomes" id="UP000533429"/>
    </source>
</evidence>
<dbReference type="AlphaFoldDB" id="A0A850QRB9"/>
<evidence type="ECO:0000313" key="8">
    <source>
        <dbReference type="EMBL" id="NVO98937.1"/>
    </source>
</evidence>
<dbReference type="PANTHER" id="PTHR30250">
    <property type="entry name" value="PST FAMILY PREDICTED COLANIC ACID TRANSPORTER"/>
    <property type="match status" value="1"/>
</dbReference>
<feature type="transmembrane region" description="Helical" evidence="7">
    <location>
        <begin position="150"/>
        <end position="177"/>
    </location>
</feature>
<feature type="transmembrane region" description="Helical" evidence="7">
    <location>
        <begin position="12"/>
        <end position="31"/>
    </location>
</feature>
<evidence type="ECO:0000256" key="1">
    <source>
        <dbReference type="ARBA" id="ARBA00004651"/>
    </source>
</evidence>
<keyword evidence="3" id="KW-1003">Cell membrane</keyword>
<keyword evidence="4 7" id="KW-0812">Transmembrane</keyword>
<evidence type="ECO:0000256" key="6">
    <source>
        <dbReference type="ARBA" id="ARBA00023136"/>
    </source>
</evidence>
<sequence length="419" mass="48279">MDILKKHRSAIYSIISLFLRLLVGPLSILLITTKLSLDEQGIYYTFISIAAIQWVFELGVSTALVQTLSGISKKKHFQSYVKLGAVFFMTTAFFLFFAMLIYSLWVFSSLNTSQWLYPWLLYSLFICLNIFNNICLIIEEGKVNPEKVYFVKLLSGVAYAVFLLLSLFMGAGLYALAFGQIGLFLVVFSLLNTNYKHIYISFISIPFITVKACGKKLFKFQYKLSLVWIAGYFYWNFYSIYFFKFVGSNYAGQYGATNAVIGAIAIAMISFLQTKRSNMTRLICEKKIDQTIDILKDSVLLGCCGFIVITTIFYVALNWYGGELETRFLNNYILMSVIVLRFIILCHEFILIYLRTYQDEPLYKITIVNYLLTPIVIVVCYHFNMGDNLFYFASFVQLLFLFPCLYLAKKYVTNKANIL</sequence>
<feature type="transmembrane region" description="Helical" evidence="7">
    <location>
        <begin position="332"/>
        <end position="354"/>
    </location>
</feature>
<feature type="transmembrane region" description="Helical" evidence="7">
    <location>
        <begin position="366"/>
        <end position="384"/>
    </location>
</feature>
<evidence type="ECO:0000256" key="7">
    <source>
        <dbReference type="SAM" id="Phobius"/>
    </source>
</evidence>
<protein>
    <recommendedName>
        <fullName evidence="10">Oligosaccharide flippase family protein</fullName>
    </recommendedName>
</protein>
<dbReference type="GO" id="GO:0005886">
    <property type="term" value="C:plasma membrane"/>
    <property type="evidence" value="ECO:0007669"/>
    <property type="project" value="UniProtKB-SubCell"/>
</dbReference>
<comment type="caution">
    <text evidence="8">The sequence shown here is derived from an EMBL/GenBank/DDBJ whole genome shotgun (WGS) entry which is preliminary data.</text>
</comment>
<evidence type="ECO:0000256" key="4">
    <source>
        <dbReference type="ARBA" id="ARBA00022692"/>
    </source>
</evidence>
<feature type="transmembrane region" description="Helical" evidence="7">
    <location>
        <begin position="299"/>
        <end position="320"/>
    </location>
</feature>
<evidence type="ECO:0000256" key="2">
    <source>
        <dbReference type="ARBA" id="ARBA00007430"/>
    </source>
</evidence>
<evidence type="ECO:0008006" key="10">
    <source>
        <dbReference type="Google" id="ProtNLM"/>
    </source>
</evidence>
<dbReference type="Proteomes" id="UP000533429">
    <property type="component" value="Unassembled WGS sequence"/>
</dbReference>
<accession>A0A850QRB9</accession>
<reference evidence="8 9" key="1">
    <citation type="submission" date="2020-06" db="EMBL/GenBank/DDBJ databases">
        <title>Photobacterium damselae subsp. damselae comparative genomics.</title>
        <authorList>
            <person name="Osorio C.R."/>
        </authorList>
    </citation>
    <scope>NUCLEOTIDE SEQUENCE [LARGE SCALE GENOMIC DNA]</scope>
    <source>
        <strain evidence="8 9">TW250/03</strain>
    </source>
</reference>
<keyword evidence="6 7" id="KW-0472">Membrane</keyword>
<feature type="transmembrane region" description="Helical" evidence="7">
    <location>
        <begin position="390"/>
        <end position="408"/>
    </location>
</feature>
<dbReference type="InterPro" id="IPR050833">
    <property type="entry name" value="Poly_Biosynth_Transport"/>
</dbReference>
<comment type="subcellular location">
    <subcellularLocation>
        <location evidence="1">Cell membrane</location>
        <topology evidence="1">Multi-pass membrane protein</topology>
    </subcellularLocation>
</comment>
<gene>
    <name evidence="8" type="ORF">HWA77_01790</name>
</gene>
<proteinExistence type="inferred from homology"/>
<name>A0A850QRB9_PHODD</name>
<dbReference type="EMBL" id="JABXOR010000112">
    <property type="protein sequence ID" value="NVO98937.1"/>
    <property type="molecule type" value="Genomic_DNA"/>
</dbReference>
<feature type="transmembrane region" description="Helical" evidence="7">
    <location>
        <begin position="43"/>
        <end position="65"/>
    </location>
</feature>
<feature type="transmembrane region" description="Helical" evidence="7">
    <location>
        <begin position="86"/>
        <end position="107"/>
    </location>
</feature>